<dbReference type="GO" id="GO:0003676">
    <property type="term" value="F:nucleic acid binding"/>
    <property type="evidence" value="ECO:0007669"/>
    <property type="project" value="InterPro"/>
</dbReference>
<dbReference type="InterPro" id="IPR051086">
    <property type="entry name" value="RNase_D-like"/>
</dbReference>
<dbReference type="InterPro" id="IPR012337">
    <property type="entry name" value="RNaseH-like_sf"/>
</dbReference>
<evidence type="ECO:0000313" key="3">
    <source>
        <dbReference type="Proteomes" id="UP000663720"/>
    </source>
</evidence>
<keyword evidence="2" id="KW-0269">Exonuclease</keyword>
<dbReference type="SMART" id="SM00341">
    <property type="entry name" value="HRDC"/>
    <property type="match status" value="2"/>
</dbReference>
<dbReference type="GO" id="GO:0000166">
    <property type="term" value="F:nucleotide binding"/>
    <property type="evidence" value="ECO:0007669"/>
    <property type="project" value="InterPro"/>
</dbReference>
<dbReference type="InterPro" id="IPR036397">
    <property type="entry name" value="RNaseH_sf"/>
</dbReference>
<dbReference type="GO" id="GO:0006139">
    <property type="term" value="P:nucleobase-containing compound metabolic process"/>
    <property type="evidence" value="ECO:0007669"/>
    <property type="project" value="InterPro"/>
</dbReference>
<feature type="domain" description="HRDC" evidence="1">
    <location>
        <begin position="220"/>
        <end position="300"/>
    </location>
</feature>
<dbReference type="EMBL" id="CP061799">
    <property type="protein sequence ID" value="QTA79128.1"/>
    <property type="molecule type" value="Genomic_DNA"/>
</dbReference>
<feature type="domain" description="HRDC" evidence="1">
    <location>
        <begin position="313"/>
        <end position="393"/>
    </location>
</feature>
<dbReference type="Proteomes" id="UP000663720">
    <property type="component" value="Chromosome"/>
</dbReference>
<dbReference type="GO" id="GO:0008408">
    <property type="term" value="F:3'-5' exonuclease activity"/>
    <property type="evidence" value="ECO:0007669"/>
    <property type="project" value="InterPro"/>
</dbReference>
<dbReference type="InterPro" id="IPR002121">
    <property type="entry name" value="HRDC_dom"/>
</dbReference>
<dbReference type="InterPro" id="IPR010997">
    <property type="entry name" value="HRDC-like_sf"/>
</dbReference>
<dbReference type="Gene3D" id="3.30.420.10">
    <property type="entry name" value="Ribonuclease H-like superfamily/Ribonuclease H"/>
    <property type="match status" value="1"/>
</dbReference>
<organism evidence="2 3">
    <name type="scientific">Desulfonema limicola</name>
    <dbReference type="NCBI Taxonomy" id="45656"/>
    <lineage>
        <taxon>Bacteria</taxon>
        <taxon>Pseudomonadati</taxon>
        <taxon>Thermodesulfobacteriota</taxon>
        <taxon>Desulfobacteria</taxon>
        <taxon>Desulfobacterales</taxon>
        <taxon>Desulfococcaceae</taxon>
        <taxon>Desulfonema</taxon>
    </lineage>
</organism>
<dbReference type="SUPFAM" id="SSF47819">
    <property type="entry name" value="HRDC-like"/>
    <property type="match status" value="2"/>
</dbReference>
<dbReference type="PROSITE" id="PS50967">
    <property type="entry name" value="HRDC"/>
    <property type="match status" value="2"/>
</dbReference>
<dbReference type="KEGG" id="dli:dnl_13810"/>
<dbReference type="PANTHER" id="PTHR47649">
    <property type="entry name" value="RIBONUCLEASE D"/>
    <property type="match status" value="1"/>
</dbReference>
<reference evidence="2" key="1">
    <citation type="journal article" date="2021" name="Microb. Physiol.">
        <title>Proteogenomic Insights into the Physiology of Marine, Sulfate-Reducing, Filamentous Desulfonema limicola and Desulfonema magnum.</title>
        <authorList>
            <person name="Schnaars V."/>
            <person name="Wohlbrand L."/>
            <person name="Scheve S."/>
            <person name="Hinrichs C."/>
            <person name="Reinhardt R."/>
            <person name="Rabus R."/>
        </authorList>
    </citation>
    <scope>NUCLEOTIDE SEQUENCE</scope>
    <source>
        <strain evidence="2">5ac10</strain>
    </source>
</reference>
<dbReference type="InterPro" id="IPR044876">
    <property type="entry name" value="HRDC_dom_sf"/>
</dbReference>
<dbReference type="Gene3D" id="1.10.150.80">
    <property type="entry name" value="HRDC domain"/>
    <property type="match status" value="2"/>
</dbReference>
<dbReference type="InterPro" id="IPR002562">
    <property type="entry name" value="3'-5'_exonuclease_dom"/>
</dbReference>
<dbReference type="PANTHER" id="PTHR47649:SF1">
    <property type="entry name" value="RIBONUCLEASE D"/>
    <property type="match status" value="1"/>
</dbReference>
<proteinExistence type="predicted"/>
<name>A0A975B5G8_9BACT</name>
<keyword evidence="3" id="KW-1185">Reference proteome</keyword>
<sequence>MNKKKQADHQVPDYKIIDSCEHLADFAETINREKVIAVDMEADSMFHFKEKVCLIQIASKKTNVLIDPLKIKDMSHIAPVFANPGIKKIFHGADYDIRSLHRDFGIEVKNLMDTQLICRFLGCRETGLEAVLQKLLNITLDKKYQRKDWSQRPLPDEMLEYAAKDAIYLIPLAKMLEKELKARHRLSWVREECSALSKVRAASNEDEPLFLKFKGAGRLSPRNLAVLESLLKVRRTIAEKKDRPPFKIFSNSAISSIINVKPLTLKQLRADNILSLRQFNMFGAEVVKAVKDGLKTPENHLPVYPRRKAPVMPPKVPERMKRLKVWRDNMADDLVMDPALICNKALMTSIAIKNPLTIKALKDVEDIKKWQVEAFGKDIINVLKNTKDTGDFNGKQGYI</sequence>
<gene>
    <name evidence="2" type="ORF">dnl_13810</name>
</gene>
<dbReference type="Pfam" id="PF01612">
    <property type="entry name" value="DNA_pol_A_exo1"/>
    <property type="match status" value="1"/>
</dbReference>
<keyword evidence="2" id="KW-0540">Nuclease</keyword>
<protein>
    <submittedName>
        <fullName evidence="2">Exonuclease domain-containing protein, HRDC domain-containing</fullName>
    </submittedName>
</protein>
<keyword evidence="2" id="KW-0378">Hydrolase</keyword>
<dbReference type="Pfam" id="PF00570">
    <property type="entry name" value="HRDC"/>
    <property type="match status" value="2"/>
</dbReference>
<dbReference type="CDD" id="cd06142">
    <property type="entry name" value="RNaseD_exo"/>
    <property type="match status" value="1"/>
</dbReference>
<dbReference type="RefSeq" id="WP_207690911.1">
    <property type="nucleotide sequence ID" value="NZ_CP061799.1"/>
</dbReference>
<dbReference type="SUPFAM" id="SSF53098">
    <property type="entry name" value="Ribonuclease H-like"/>
    <property type="match status" value="1"/>
</dbReference>
<dbReference type="SMART" id="SM00474">
    <property type="entry name" value="35EXOc"/>
    <property type="match status" value="1"/>
</dbReference>
<evidence type="ECO:0000313" key="2">
    <source>
        <dbReference type="EMBL" id="QTA79128.1"/>
    </source>
</evidence>
<accession>A0A975B5G8</accession>
<dbReference type="AlphaFoldDB" id="A0A975B5G8"/>
<evidence type="ECO:0000259" key="1">
    <source>
        <dbReference type="PROSITE" id="PS50967"/>
    </source>
</evidence>